<evidence type="ECO:0000259" key="5">
    <source>
        <dbReference type="Pfam" id="PF06428"/>
    </source>
</evidence>
<evidence type="ECO:0000256" key="4">
    <source>
        <dbReference type="SAM" id="MobiDB-lite"/>
    </source>
</evidence>
<dbReference type="GO" id="GO:0005085">
    <property type="term" value="F:guanyl-nucleotide exchange factor activity"/>
    <property type="evidence" value="ECO:0007669"/>
    <property type="project" value="InterPro"/>
</dbReference>
<dbReference type="Pfam" id="PF06428">
    <property type="entry name" value="Sec2p"/>
    <property type="match status" value="1"/>
</dbReference>
<reference evidence="6" key="1">
    <citation type="journal article" date="2023" name="Mol. Biol. Evol.">
        <title>Third-Generation Sequencing Reveals the Adaptive Role of the Epigenome in Three Deep-Sea Polychaetes.</title>
        <authorList>
            <person name="Perez M."/>
            <person name="Aroh O."/>
            <person name="Sun Y."/>
            <person name="Lan Y."/>
            <person name="Juniper S.K."/>
            <person name="Young C.R."/>
            <person name="Angers B."/>
            <person name="Qian P.Y."/>
        </authorList>
    </citation>
    <scope>NUCLEOTIDE SEQUENCE</scope>
    <source>
        <strain evidence="6">R07B-5</strain>
    </source>
</reference>
<dbReference type="SUPFAM" id="SSF144284">
    <property type="entry name" value="Sec2 N-terminal region"/>
    <property type="match status" value="1"/>
</dbReference>
<dbReference type="Gene3D" id="1.20.5.4880">
    <property type="match status" value="1"/>
</dbReference>
<dbReference type="AlphaFoldDB" id="A0AAD9JUT0"/>
<keyword evidence="7" id="KW-1185">Reference proteome</keyword>
<dbReference type="GO" id="GO:0070319">
    <property type="term" value="C:Golgi to plasma membrane transport vesicle"/>
    <property type="evidence" value="ECO:0007669"/>
    <property type="project" value="TreeGrafter"/>
</dbReference>
<dbReference type="PANTHER" id="PTHR14430">
    <property type="entry name" value="RABIN3-RELATED"/>
    <property type="match status" value="1"/>
</dbReference>
<sequence length="366" mass="41749">MMAAIQMNNDKGQVTRLFSSPVTSAERDTCQDEGKVNDASMHVQELSSEKCDTASKNGENGVDEATEEDGEEAEVRRRSSSVLEAKERAHNFLRDELQKAQQELKLKDRECQKLHQVQEKMGEELEELTASLFEEANKMVQDANIRRMQAEKLLKEANAKIDVLQAEVTALKTLVITSTPSMPNKHLHPQLEPKKDEFVKGHRRSTSHHNFSKEMRVKEVTFLQETPQQALKPVQQELDPVCFEEFRCWKVMPTMAQSCVFLSHIISEDVLPCLGFANRELARSVFECVMDNSLTIEPVPEKHPSPGLPQSADDPSCKCALVNSNCACKYRIKLDDSEEWYFISQLARNRVSWLLTMLLQFSHMHE</sequence>
<comment type="similarity">
    <text evidence="2">Belongs to the SEC2 family.</text>
</comment>
<dbReference type="Pfam" id="PF25555">
    <property type="entry name" value="RAB3A-like_C"/>
    <property type="match status" value="1"/>
</dbReference>
<dbReference type="InterPro" id="IPR040351">
    <property type="entry name" value="RAB3IL/RAB3IP/Sec2"/>
</dbReference>
<comment type="caution">
    <text evidence="6">The sequence shown here is derived from an EMBL/GenBank/DDBJ whole genome shotgun (WGS) entry which is preliminary data.</text>
</comment>
<evidence type="ECO:0000256" key="1">
    <source>
        <dbReference type="ARBA" id="ARBA00023054"/>
    </source>
</evidence>
<dbReference type="Proteomes" id="UP001209878">
    <property type="component" value="Unassembled WGS sequence"/>
</dbReference>
<feature type="coiled-coil region" evidence="3">
    <location>
        <begin position="83"/>
        <end position="174"/>
    </location>
</feature>
<feature type="domain" description="GDP/GTP exchange factor Sec2 N-terminal" evidence="5">
    <location>
        <begin position="76"/>
        <end position="172"/>
    </location>
</feature>
<dbReference type="PANTHER" id="PTHR14430:SF0">
    <property type="entry name" value="SEC2P DOMAIN-CONTAINING PROTEIN"/>
    <property type="match status" value="1"/>
</dbReference>
<feature type="compositionally biased region" description="Acidic residues" evidence="4">
    <location>
        <begin position="61"/>
        <end position="72"/>
    </location>
</feature>
<evidence type="ECO:0000313" key="6">
    <source>
        <dbReference type="EMBL" id="KAK2158803.1"/>
    </source>
</evidence>
<dbReference type="EMBL" id="JAODUO010001769">
    <property type="protein sequence ID" value="KAK2158803.1"/>
    <property type="molecule type" value="Genomic_DNA"/>
</dbReference>
<accession>A0AAD9JUT0</accession>
<evidence type="ECO:0000256" key="2">
    <source>
        <dbReference type="ARBA" id="ARBA00025794"/>
    </source>
</evidence>
<organism evidence="6 7">
    <name type="scientific">Ridgeia piscesae</name>
    <name type="common">Tubeworm</name>
    <dbReference type="NCBI Taxonomy" id="27915"/>
    <lineage>
        <taxon>Eukaryota</taxon>
        <taxon>Metazoa</taxon>
        <taxon>Spiralia</taxon>
        <taxon>Lophotrochozoa</taxon>
        <taxon>Annelida</taxon>
        <taxon>Polychaeta</taxon>
        <taxon>Sedentaria</taxon>
        <taxon>Canalipalpata</taxon>
        <taxon>Sabellida</taxon>
        <taxon>Siboglinidae</taxon>
        <taxon>Ridgeia</taxon>
    </lineage>
</organism>
<evidence type="ECO:0000313" key="7">
    <source>
        <dbReference type="Proteomes" id="UP001209878"/>
    </source>
</evidence>
<name>A0AAD9JUT0_RIDPI</name>
<keyword evidence="1 3" id="KW-0175">Coiled coil</keyword>
<dbReference type="InterPro" id="IPR009449">
    <property type="entry name" value="Sec2_N"/>
</dbReference>
<protein>
    <recommendedName>
        <fullName evidence="5">GDP/GTP exchange factor Sec2 N-terminal domain-containing protein</fullName>
    </recommendedName>
</protein>
<dbReference type="GO" id="GO:0006887">
    <property type="term" value="P:exocytosis"/>
    <property type="evidence" value="ECO:0007669"/>
    <property type="project" value="TreeGrafter"/>
</dbReference>
<evidence type="ECO:0000256" key="3">
    <source>
        <dbReference type="SAM" id="Coils"/>
    </source>
</evidence>
<gene>
    <name evidence="6" type="ORF">NP493_1765g00000</name>
</gene>
<proteinExistence type="inferred from homology"/>
<feature type="region of interest" description="Disordered" evidence="4">
    <location>
        <begin position="44"/>
        <end position="79"/>
    </location>
</feature>